<sequence length="453" mass="48387">MSSFKRKVSAKQAAPFPGTRTYLSSTITSTGIPSLDDILGGGLPLSCSSVILAPDPHSAYGELVQKYAIAQGLAWDHRVCVVDGDPDAFVRGCMWLPPTYEYAKPTSADTDEGDDAGNDGQDTIKIAWRYKQMKQFSTTVPADVKDSEQFCHTMDLTHRIPESIVAKATKNGTLSFVDMNTADSKGPSTTRVIDQLSALLQGTPVNPPAATTRPLRIVIPAFGAFQWGDITSEDVLVFLHSLRALLRHYPFACASITLSPHASTDAWGGAGWIQKIGWFSDAAITLSAFTGDPALSAAFPSHHGLLHIHTLPAPHTLLPPSDKLSVLRGLSPSAVSAGGGSGENNLAFKCTRKRLIFETLHLDVEGGIGERRTTPSTPMDIGTHVHEHSPNQTAPIPSASIAAVSVTLEASPVPAMPGATSPEVDVPSVTIEKPKKPKKRVAFHSDKPDLYDF</sequence>
<dbReference type="AlphaFoldDB" id="A0A8H7A338"/>
<dbReference type="PANTHER" id="PTHR12896:SF1">
    <property type="entry name" value="ELONGATOR COMPLEX PROTEIN 4"/>
    <property type="match status" value="1"/>
</dbReference>
<proteinExistence type="inferred from homology"/>
<feature type="compositionally biased region" description="Basic and acidic residues" evidence="9">
    <location>
        <begin position="443"/>
        <end position="453"/>
    </location>
</feature>
<dbReference type="InterPro" id="IPR027417">
    <property type="entry name" value="P-loop_NTPase"/>
</dbReference>
<dbReference type="Proteomes" id="UP000623687">
    <property type="component" value="Unassembled WGS sequence"/>
</dbReference>
<evidence type="ECO:0000256" key="7">
    <source>
        <dbReference type="ARBA" id="ARBA00022694"/>
    </source>
</evidence>
<dbReference type="UniPathway" id="UPA00988"/>
<evidence type="ECO:0000256" key="6">
    <source>
        <dbReference type="ARBA" id="ARBA00022490"/>
    </source>
</evidence>
<dbReference type="GeneID" id="59373658"/>
<dbReference type="VEuPathDB" id="FungiDB:PC9H_003840"/>
<evidence type="ECO:0000256" key="8">
    <source>
        <dbReference type="ARBA" id="ARBA00023242"/>
    </source>
</evidence>
<evidence type="ECO:0000256" key="4">
    <source>
        <dbReference type="ARBA" id="ARBA00007573"/>
    </source>
</evidence>
<dbReference type="GO" id="GO:0033588">
    <property type="term" value="C:elongator holoenzyme complex"/>
    <property type="evidence" value="ECO:0007669"/>
    <property type="project" value="InterPro"/>
</dbReference>
<gene>
    <name evidence="10" type="ORF">PC9H_003840</name>
</gene>
<protein>
    <recommendedName>
        <fullName evidence="5">Elongator complex protein 4</fullName>
    </recommendedName>
</protein>
<evidence type="ECO:0000256" key="9">
    <source>
        <dbReference type="SAM" id="MobiDB-lite"/>
    </source>
</evidence>
<dbReference type="InterPro" id="IPR008728">
    <property type="entry name" value="Elongator_complex_protein_4"/>
</dbReference>
<evidence type="ECO:0000256" key="2">
    <source>
        <dbReference type="ARBA" id="ARBA00004496"/>
    </source>
</evidence>
<comment type="pathway">
    <text evidence="3">tRNA modification; 5-methoxycarbonylmethyl-2-thiouridine-tRNA biosynthesis.</text>
</comment>
<dbReference type="PANTHER" id="PTHR12896">
    <property type="entry name" value="PAX6 NEIGHBOR PROTEIN PAXNEB"/>
    <property type="match status" value="1"/>
</dbReference>
<dbReference type="OrthoDB" id="289162at2759"/>
<comment type="caution">
    <text evidence="10">The sequence shown here is derived from an EMBL/GenBank/DDBJ whole genome shotgun (WGS) entry which is preliminary data.</text>
</comment>
<comment type="subcellular location">
    <subcellularLocation>
        <location evidence="2">Cytoplasm</location>
    </subcellularLocation>
    <subcellularLocation>
        <location evidence="1">Nucleus</location>
    </subcellularLocation>
</comment>
<comment type="similarity">
    <text evidence="4">Belongs to the ELP4 family.</text>
</comment>
<accession>A0A8H7A338</accession>
<organism evidence="10 11">
    <name type="scientific">Pleurotus ostreatus</name>
    <name type="common">Oyster mushroom</name>
    <name type="synonym">White-rot fungus</name>
    <dbReference type="NCBI Taxonomy" id="5322"/>
    <lineage>
        <taxon>Eukaryota</taxon>
        <taxon>Fungi</taxon>
        <taxon>Dikarya</taxon>
        <taxon>Basidiomycota</taxon>
        <taxon>Agaricomycotina</taxon>
        <taxon>Agaricomycetes</taxon>
        <taxon>Agaricomycetidae</taxon>
        <taxon>Agaricales</taxon>
        <taxon>Pleurotineae</taxon>
        <taxon>Pleurotaceae</taxon>
        <taxon>Pleurotus</taxon>
    </lineage>
</organism>
<dbReference type="GO" id="GO:0008023">
    <property type="term" value="C:transcription elongation factor complex"/>
    <property type="evidence" value="ECO:0007669"/>
    <property type="project" value="TreeGrafter"/>
</dbReference>
<dbReference type="CDD" id="cd19494">
    <property type="entry name" value="Elp4"/>
    <property type="match status" value="1"/>
</dbReference>
<dbReference type="GO" id="GO:0005737">
    <property type="term" value="C:cytoplasm"/>
    <property type="evidence" value="ECO:0007669"/>
    <property type="project" value="UniProtKB-SubCell"/>
</dbReference>
<keyword evidence="7" id="KW-0819">tRNA processing</keyword>
<evidence type="ECO:0000256" key="1">
    <source>
        <dbReference type="ARBA" id="ARBA00004123"/>
    </source>
</evidence>
<keyword evidence="8" id="KW-0539">Nucleus</keyword>
<keyword evidence="6" id="KW-0963">Cytoplasm</keyword>
<dbReference type="Pfam" id="PF05625">
    <property type="entry name" value="PAXNEB"/>
    <property type="match status" value="1"/>
</dbReference>
<evidence type="ECO:0000313" key="11">
    <source>
        <dbReference type="Proteomes" id="UP000623687"/>
    </source>
</evidence>
<feature type="region of interest" description="Disordered" evidence="9">
    <location>
        <begin position="414"/>
        <end position="453"/>
    </location>
</feature>
<reference evidence="10" key="1">
    <citation type="submission" date="2019-07" db="EMBL/GenBank/DDBJ databases">
        <authorList>
            <person name="Palmer J.M."/>
        </authorList>
    </citation>
    <scope>NUCLEOTIDE SEQUENCE</scope>
    <source>
        <strain evidence="10">PC9</strain>
    </source>
</reference>
<keyword evidence="11" id="KW-1185">Reference proteome</keyword>
<dbReference type="GO" id="GO:0002098">
    <property type="term" value="P:tRNA wobble uridine modification"/>
    <property type="evidence" value="ECO:0007669"/>
    <property type="project" value="InterPro"/>
</dbReference>
<evidence type="ECO:0000256" key="5">
    <source>
        <dbReference type="ARBA" id="ARBA00020265"/>
    </source>
</evidence>
<evidence type="ECO:0000256" key="3">
    <source>
        <dbReference type="ARBA" id="ARBA00005043"/>
    </source>
</evidence>
<dbReference type="EMBL" id="JACETU010000002">
    <property type="protein sequence ID" value="KAF7437006.1"/>
    <property type="molecule type" value="Genomic_DNA"/>
</dbReference>
<dbReference type="RefSeq" id="XP_036634905.1">
    <property type="nucleotide sequence ID" value="XM_036773432.1"/>
</dbReference>
<name>A0A8H7A338_PLEOS</name>
<dbReference type="Gene3D" id="3.40.50.300">
    <property type="entry name" value="P-loop containing nucleotide triphosphate hydrolases"/>
    <property type="match status" value="1"/>
</dbReference>
<evidence type="ECO:0000313" key="10">
    <source>
        <dbReference type="EMBL" id="KAF7437006.1"/>
    </source>
</evidence>